<dbReference type="EMBL" id="JAZHRV010000001">
    <property type="protein sequence ID" value="MEH2552877.1"/>
    <property type="molecule type" value="Genomic_DNA"/>
</dbReference>
<evidence type="ECO:0000256" key="8">
    <source>
        <dbReference type="ARBA" id="ARBA00023014"/>
    </source>
</evidence>
<dbReference type="RefSeq" id="WP_334477242.1">
    <property type="nucleotide sequence ID" value="NZ_JAZHRV010000001.1"/>
</dbReference>
<evidence type="ECO:0000259" key="9">
    <source>
        <dbReference type="PROSITE" id="PS51296"/>
    </source>
</evidence>
<proteinExistence type="predicted"/>
<dbReference type="Pfam" id="PF00355">
    <property type="entry name" value="Rieske"/>
    <property type="match status" value="1"/>
</dbReference>
<keyword evidence="3" id="KW-0001">2Fe-2S</keyword>
<dbReference type="InterPro" id="IPR036188">
    <property type="entry name" value="FAD/NAD-bd_sf"/>
</dbReference>
<dbReference type="InterPro" id="IPR036922">
    <property type="entry name" value="Rieske_2Fe-2S_sf"/>
</dbReference>
<dbReference type="InterPro" id="IPR050446">
    <property type="entry name" value="FAD-oxidoreductase/Apoptosis"/>
</dbReference>
<accession>A0ABU8B3Y6</accession>
<dbReference type="InterPro" id="IPR017941">
    <property type="entry name" value="Rieske_2Fe-2S"/>
</dbReference>
<keyword evidence="8" id="KW-0411">Iron-sulfur</keyword>
<dbReference type="InterPro" id="IPR023753">
    <property type="entry name" value="FAD/NAD-binding_dom"/>
</dbReference>
<dbReference type="SUPFAM" id="SSF55424">
    <property type="entry name" value="FAD/NAD-linked reductases, dimerisation (C-terminal) domain"/>
    <property type="match status" value="1"/>
</dbReference>
<dbReference type="PANTHER" id="PTHR43557">
    <property type="entry name" value="APOPTOSIS-INDUCING FACTOR 1"/>
    <property type="match status" value="1"/>
</dbReference>
<keyword evidence="5" id="KW-0274">FAD</keyword>
<dbReference type="Pfam" id="PF14759">
    <property type="entry name" value="Reductase_C"/>
    <property type="match status" value="1"/>
</dbReference>
<dbReference type="Pfam" id="PF07992">
    <property type="entry name" value="Pyr_redox_2"/>
    <property type="match status" value="1"/>
</dbReference>
<protein>
    <submittedName>
        <fullName evidence="10">NADPH-dependent 2,4-dienoyl-CoA reductase/sulfur reductase-like enzyme/nitrite reductase/ring-hydroxylating ferredoxin subunit</fullName>
    </submittedName>
</protein>
<evidence type="ECO:0000256" key="5">
    <source>
        <dbReference type="ARBA" id="ARBA00022827"/>
    </source>
</evidence>
<dbReference type="SUPFAM" id="SSF51905">
    <property type="entry name" value="FAD/NAD(P)-binding domain"/>
    <property type="match status" value="2"/>
</dbReference>
<evidence type="ECO:0000256" key="7">
    <source>
        <dbReference type="ARBA" id="ARBA00023004"/>
    </source>
</evidence>
<feature type="domain" description="Rieske" evidence="9">
    <location>
        <begin position="5"/>
        <end position="108"/>
    </location>
</feature>
<keyword evidence="2" id="KW-0285">Flavoprotein</keyword>
<name>A0ABU8B3Y6_9BRAD</name>
<sequence>MADQQAPPAGPDLSKGITPSEFAGETLLGHVGDDEVLLVRSGSEIFAIGAHCSHYHGPLAEGLVTGQDIRCPWHHACFDLRTGEATRAPALSPIAVWKVDQQDGRILVGEKREQPKPRVKPRVNGATDAPGRIVIVGGGAAGFAAAEMLRRQDYRGSIVMLSNEAAAPVDRPNLSKDYLAGSAPEDWLPLRPDDFYAEAKIDLRLKTEVTSIDTNARHVVTAGGETFAYDRLLLATGAEPVRLPIPGADQPHVHVLRSLADSRAIIALADGARRAVVIGASFIGLEAAASLRARNVEVHVVGLEQRPMERVLGPELGDFVRALHEEHGVNFHLGDTVTAISGKRAMLKSGTAIEADIVVVGVGVHPRLGLAEQAGLAIDRGVTVNAYLETSVPGIYAAGDIARWPDPHSLETIRVEHWVVAERQGQTAARNMLGQREPFHAVPFFWSQHYDVPINYVGHAEKWDEITVDGDIAGRDCLLQYKSRGRVLAVASIYRDVASLEAELAMEKARSP</sequence>
<dbReference type="InterPro" id="IPR016156">
    <property type="entry name" value="FAD/NAD-linked_Rdtase_dimer_sf"/>
</dbReference>
<dbReference type="Gene3D" id="3.30.390.30">
    <property type="match status" value="1"/>
</dbReference>
<keyword evidence="6" id="KW-0560">Oxidoreductase</keyword>
<keyword evidence="11" id="KW-1185">Reference proteome</keyword>
<dbReference type="InterPro" id="IPR028202">
    <property type="entry name" value="Reductase_C"/>
</dbReference>
<evidence type="ECO:0000256" key="6">
    <source>
        <dbReference type="ARBA" id="ARBA00023002"/>
    </source>
</evidence>
<gene>
    <name evidence="10" type="ORF">V1286_000406</name>
</gene>
<dbReference type="CDD" id="cd03478">
    <property type="entry name" value="Rieske_AIFL_N"/>
    <property type="match status" value="1"/>
</dbReference>
<keyword evidence="4" id="KW-0479">Metal-binding</keyword>
<comment type="cofactor">
    <cofactor evidence="1">
        <name>FAD</name>
        <dbReference type="ChEBI" id="CHEBI:57692"/>
    </cofactor>
</comment>
<dbReference type="SUPFAM" id="SSF50022">
    <property type="entry name" value="ISP domain"/>
    <property type="match status" value="1"/>
</dbReference>
<comment type="caution">
    <text evidence="10">The sequence shown here is derived from an EMBL/GenBank/DDBJ whole genome shotgun (WGS) entry which is preliminary data.</text>
</comment>
<dbReference type="PROSITE" id="PS51296">
    <property type="entry name" value="RIESKE"/>
    <property type="match status" value="1"/>
</dbReference>
<evidence type="ECO:0000313" key="11">
    <source>
        <dbReference type="Proteomes" id="UP001364224"/>
    </source>
</evidence>
<evidence type="ECO:0000313" key="10">
    <source>
        <dbReference type="EMBL" id="MEH2552877.1"/>
    </source>
</evidence>
<dbReference type="PRINTS" id="PR00368">
    <property type="entry name" value="FADPNR"/>
</dbReference>
<dbReference type="PRINTS" id="PR00411">
    <property type="entry name" value="PNDRDTASEI"/>
</dbReference>
<evidence type="ECO:0000256" key="3">
    <source>
        <dbReference type="ARBA" id="ARBA00022714"/>
    </source>
</evidence>
<dbReference type="Gene3D" id="2.102.10.10">
    <property type="entry name" value="Rieske [2Fe-2S] iron-sulphur domain"/>
    <property type="match status" value="1"/>
</dbReference>
<dbReference type="PANTHER" id="PTHR43557:SF2">
    <property type="entry name" value="RIESKE DOMAIN-CONTAINING PROTEIN-RELATED"/>
    <property type="match status" value="1"/>
</dbReference>
<reference evidence="10 11" key="1">
    <citation type="submission" date="2024-02" db="EMBL/GenBank/DDBJ databases">
        <title>Adaptive strategies in a cosmopolitan and abundant soil bacterium.</title>
        <authorList>
            <person name="Carini P."/>
        </authorList>
    </citation>
    <scope>NUCLEOTIDE SEQUENCE [LARGE SCALE GENOMIC DNA]</scope>
    <source>
        <strain evidence="10 11">AZCC 1608</strain>
    </source>
</reference>
<evidence type="ECO:0000256" key="4">
    <source>
        <dbReference type="ARBA" id="ARBA00022723"/>
    </source>
</evidence>
<dbReference type="Proteomes" id="UP001364224">
    <property type="component" value="Unassembled WGS sequence"/>
</dbReference>
<evidence type="ECO:0000256" key="2">
    <source>
        <dbReference type="ARBA" id="ARBA00022630"/>
    </source>
</evidence>
<organism evidence="10 11">
    <name type="scientific">Bradyrhizobium algeriense</name>
    <dbReference type="NCBI Taxonomy" id="634784"/>
    <lineage>
        <taxon>Bacteria</taxon>
        <taxon>Pseudomonadati</taxon>
        <taxon>Pseudomonadota</taxon>
        <taxon>Alphaproteobacteria</taxon>
        <taxon>Hyphomicrobiales</taxon>
        <taxon>Nitrobacteraceae</taxon>
        <taxon>Bradyrhizobium</taxon>
    </lineage>
</organism>
<evidence type="ECO:0000256" key="1">
    <source>
        <dbReference type="ARBA" id="ARBA00001974"/>
    </source>
</evidence>
<keyword evidence="7" id="KW-0408">Iron</keyword>
<dbReference type="Gene3D" id="3.50.50.60">
    <property type="entry name" value="FAD/NAD(P)-binding domain"/>
    <property type="match status" value="2"/>
</dbReference>